<name>A0A0M4ESM3_DROBS</name>
<protein>
    <submittedName>
        <fullName evidence="1">CG31279</fullName>
    </submittedName>
</protein>
<dbReference type="STRING" id="30019.A0A0M4ESM3"/>
<evidence type="ECO:0000313" key="2">
    <source>
        <dbReference type="Proteomes" id="UP000494163"/>
    </source>
</evidence>
<dbReference type="EMBL" id="CP012526">
    <property type="protein sequence ID" value="ALC45655.1"/>
    <property type="molecule type" value="Genomic_DNA"/>
</dbReference>
<organism evidence="1 2">
    <name type="scientific">Drosophila busckii</name>
    <name type="common">Fruit fly</name>
    <dbReference type="NCBI Taxonomy" id="30019"/>
    <lineage>
        <taxon>Eukaryota</taxon>
        <taxon>Metazoa</taxon>
        <taxon>Ecdysozoa</taxon>
        <taxon>Arthropoda</taxon>
        <taxon>Hexapoda</taxon>
        <taxon>Insecta</taxon>
        <taxon>Pterygota</taxon>
        <taxon>Neoptera</taxon>
        <taxon>Endopterygota</taxon>
        <taxon>Diptera</taxon>
        <taxon>Brachycera</taxon>
        <taxon>Muscomorpha</taxon>
        <taxon>Ephydroidea</taxon>
        <taxon>Drosophilidae</taxon>
        <taxon>Drosophila</taxon>
    </lineage>
</organism>
<keyword evidence="2" id="KW-1185">Reference proteome</keyword>
<dbReference type="OrthoDB" id="5977855at2759"/>
<proteinExistence type="predicted"/>
<reference evidence="1 2" key="1">
    <citation type="submission" date="2015-08" db="EMBL/GenBank/DDBJ databases">
        <title>Ancestral chromatin configuration constrains chromatin evolution on differentiating sex chromosomes in Drosophila.</title>
        <authorList>
            <person name="Zhou Q."/>
            <person name="Bachtrog D."/>
        </authorList>
    </citation>
    <scope>NUCLEOTIDE SEQUENCE [LARGE SCALE GENOMIC DNA]</scope>
    <source>
        <tissue evidence="1">Whole larvae</tissue>
    </source>
</reference>
<dbReference type="AlphaFoldDB" id="A0A0M4ESM3"/>
<gene>
    <name evidence="1" type="ORF">Dbus_chr3Rg405</name>
</gene>
<sequence>MLDLSISSDGLCTLNTSCGDLVKAGSIYGGDFGAIEPGSSLTVSLILPTVSVFNRVGCCSIVVISCNQRQEFVQTKQLLYFDTRFEILDANNHTLRARKHFKDCKNWDLDYYRNCTPLSCEELYFGQRSFYNRTAQRCEPVPPCHGDEVYYDYFANECIDMNNFITDEEIELLKKGHFDDNYLELHDYSDSMQHQQYSNATATSSDDEFNELKLMKPGCDLKNHLSLADFNYCFQHLHDSKSEFVHSELGSKKYTKPKRNSLLSSLYYEWYTPLQADGDDDDVIDTSGSESSSGLFSLDNMLMLGRLLSIVSSFYL</sequence>
<accession>A0A0M4ESM3</accession>
<dbReference type="Proteomes" id="UP000494163">
    <property type="component" value="Chromosome 3R"/>
</dbReference>
<evidence type="ECO:0000313" key="1">
    <source>
        <dbReference type="EMBL" id="ALC45655.1"/>
    </source>
</evidence>